<evidence type="ECO:0000256" key="2">
    <source>
        <dbReference type="RuleBase" id="RU000461"/>
    </source>
</evidence>
<evidence type="ECO:0000313" key="3">
    <source>
        <dbReference type="EMBL" id="GAA2199219.1"/>
    </source>
</evidence>
<sequence length="412" mass="44712">MAPLDGRSTSGTDTSQIITDVLDKMYSESGRANPYPLYAQLRELGPVVTAPDGTVLISGYAEQRAFLQDHRLTKHPGRRLAAAGWPDWRDRPSLQLMFESMLFLNPPEHTRLRRLVSAAFTPARVERMRPVVERITADLLDALPGGTVNFVEDFALPMPIAVVAALLGVPSSDWAMFQSLARDWTLVLDDISPATVERADRAAVEMGECFTRLAKDRAKHPQDDMMSVIVAAQGDDKLTGRELVTMAALLLVAGFETSSGLLSKGLVALLRHPEQAARLRAEPDLAVSAAEELIRYDSPIQLVPNRTAEEDIEVAGVKLAARQPVIAVIGAGNRDPKVFSRPEELILDRQEAPPLSFGGGVHYCLGAPLARIEAQVALPAVLRKFPDIELAGTPVPRAGHVISGLLKLPVSL</sequence>
<protein>
    <submittedName>
        <fullName evidence="3">Cytochrome P450</fullName>
    </submittedName>
</protein>
<keyword evidence="2" id="KW-0560">Oxidoreductase</keyword>
<keyword evidence="2" id="KW-0503">Monooxygenase</keyword>
<keyword evidence="2" id="KW-0479">Metal-binding</keyword>
<evidence type="ECO:0000313" key="4">
    <source>
        <dbReference type="Proteomes" id="UP001501391"/>
    </source>
</evidence>
<dbReference type="InterPro" id="IPR002397">
    <property type="entry name" value="Cyt_P450_B"/>
</dbReference>
<dbReference type="InterPro" id="IPR036396">
    <property type="entry name" value="Cyt_P450_sf"/>
</dbReference>
<name>A0ABP5NHW4_9ACTN</name>
<dbReference type="InterPro" id="IPR001128">
    <property type="entry name" value="Cyt_P450"/>
</dbReference>
<dbReference type="InterPro" id="IPR017972">
    <property type="entry name" value="Cyt_P450_CS"/>
</dbReference>
<dbReference type="Proteomes" id="UP001501391">
    <property type="component" value="Unassembled WGS sequence"/>
</dbReference>
<dbReference type="PANTHER" id="PTHR46696:SF1">
    <property type="entry name" value="CYTOCHROME P450 YJIB-RELATED"/>
    <property type="match status" value="1"/>
</dbReference>
<proteinExistence type="inferred from homology"/>
<dbReference type="Pfam" id="PF00067">
    <property type="entry name" value="p450"/>
    <property type="match status" value="1"/>
</dbReference>
<comment type="caution">
    <text evidence="3">The sequence shown here is derived from an EMBL/GenBank/DDBJ whole genome shotgun (WGS) entry which is preliminary data.</text>
</comment>
<keyword evidence="2" id="KW-0408">Iron</keyword>
<keyword evidence="2" id="KW-0349">Heme</keyword>
<reference evidence="4" key="1">
    <citation type="journal article" date="2019" name="Int. J. Syst. Evol. Microbiol.">
        <title>The Global Catalogue of Microorganisms (GCM) 10K type strain sequencing project: providing services to taxonomists for standard genome sequencing and annotation.</title>
        <authorList>
            <consortium name="The Broad Institute Genomics Platform"/>
            <consortium name="The Broad Institute Genome Sequencing Center for Infectious Disease"/>
            <person name="Wu L."/>
            <person name="Ma J."/>
        </authorList>
    </citation>
    <scope>NUCLEOTIDE SEQUENCE [LARGE SCALE GENOMIC DNA]</scope>
    <source>
        <strain evidence="4">JCM 14924</strain>
    </source>
</reference>
<dbReference type="CDD" id="cd20625">
    <property type="entry name" value="CYP164-like"/>
    <property type="match status" value="1"/>
</dbReference>
<dbReference type="PRINTS" id="PR00359">
    <property type="entry name" value="BP450"/>
</dbReference>
<dbReference type="Gene3D" id="1.10.630.10">
    <property type="entry name" value="Cytochrome P450"/>
    <property type="match status" value="1"/>
</dbReference>
<dbReference type="SUPFAM" id="SSF48264">
    <property type="entry name" value="Cytochrome P450"/>
    <property type="match status" value="1"/>
</dbReference>
<dbReference type="RefSeq" id="WP_059248022.1">
    <property type="nucleotide sequence ID" value="NZ_BAAAOQ010000015.1"/>
</dbReference>
<dbReference type="PROSITE" id="PS00086">
    <property type="entry name" value="CYTOCHROME_P450"/>
    <property type="match status" value="1"/>
</dbReference>
<organism evidence="3 4">
    <name type="scientific">Streptomyces bangladeshensis</name>
    <dbReference type="NCBI Taxonomy" id="295352"/>
    <lineage>
        <taxon>Bacteria</taxon>
        <taxon>Bacillati</taxon>
        <taxon>Actinomycetota</taxon>
        <taxon>Actinomycetes</taxon>
        <taxon>Kitasatosporales</taxon>
        <taxon>Streptomycetaceae</taxon>
        <taxon>Streptomyces</taxon>
    </lineage>
</organism>
<comment type="similarity">
    <text evidence="1 2">Belongs to the cytochrome P450 family.</text>
</comment>
<dbReference type="EMBL" id="BAAAOQ010000015">
    <property type="protein sequence ID" value="GAA2199219.1"/>
    <property type="molecule type" value="Genomic_DNA"/>
</dbReference>
<evidence type="ECO:0000256" key="1">
    <source>
        <dbReference type="ARBA" id="ARBA00010617"/>
    </source>
</evidence>
<dbReference type="PANTHER" id="PTHR46696">
    <property type="entry name" value="P450, PUTATIVE (EUROFUNG)-RELATED"/>
    <property type="match status" value="1"/>
</dbReference>
<keyword evidence="4" id="KW-1185">Reference proteome</keyword>
<gene>
    <name evidence="3" type="ORF">GCM10009787_45170</name>
</gene>
<accession>A0ABP5NHW4</accession>